<organism evidence="5 6">
    <name type="scientific">Marseilla massiliensis</name>
    <dbReference type="NCBI Taxonomy" id="1841864"/>
    <lineage>
        <taxon>Bacteria</taxon>
        <taxon>Pseudomonadati</taxon>
        <taxon>Bacteroidota</taxon>
        <taxon>Bacteroidia</taxon>
        <taxon>Bacteroidales</taxon>
        <taxon>Prevotellaceae</taxon>
        <taxon>Marseilla</taxon>
    </lineage>
</organism>
<dbReference type="PANTHER" id="PTHR30349:SF64">
    <property type="entry name" value="PROPHAGE INTEGRASE INTD-RELATED"/>
    <property type="match status" value="1"/>
</dbReference>
<dbReference type="InterPro" id="IPR010998">
    <property type="entry name" value="Integrase_recombinase_N"/>
</dbReference>
<gene>
    <name evidence="5" type="ORF">H6A34_00635</name>
</gene>
<reference evidence="5" key="1">
    <citation type="submission" date="2020-08" db="EMBL/GenBank/DDBJ databases">
        <authorList>
            <person name="Cejkova D."/>
            <person name="Kubasova T."/>
            <person name="Jahodarova E."/>
            <person name="Rychlik I."/>
        </authorList>
    </citation>
    <scope>NUCLEOTIDE SEQUENCE</scope>
    <source>
        <strain evidence="5">An824</strain>
    </source>
</reference>
<dbReference type="PROSITE" id="PS51898">
    <property type="entry name" value="TYR_RECOMBINASE"/>
    <property type="match status" value="1"/>
</dbReference>
<dbReference type="SUPFAM" id="SSF56349">
    <property type="entry name" value="DNA breaking-rejoining enzymes"/>
    <property type="match status" value="1"/>
</dbReference>
<evidence type="ECO:0000259" key="4">
    <source>
        <dbReference type="PROSITE" id="PS51898"/>
    </source>
</evidence>
<dbReference type="CDD" id="cd01185">
    <property type="entry name" value="INTN1_C_like"/>
    <property type="match status" value="1"/>
</dbReference>
<dbReference type="PANTHER" id="PTHR30349">
    <property type="entry name" value="PHAGE INTEGRASE-RELATED"/>
    <property type="match status" value="1"/>
</dbReference>
<dbReference type="GO" id="GO:0006310">
    <property type="term" value="P:DNA recombination"/>
    <property type="evidence" value="ECO:0007669"/>
    <property type="project" value="UniProtKB-KW"/>
</dbReference>
<dbReference type="InterPro" id="IPR035386">
    <property type="entry name" value="Arm-DNA-bind_5"/>
</dbReference>
<keyword evidence="2" id="KW-0238">DNA-binding</keyword>
<keyword evidence="6" id="KW-1185">Reference proteome</keyword>
<dbReference type="Gene3D" id="1.10.150.130">
    <property type="match status" value="1"/>
</dbReference>
<evidence type="ECO:0000256" key="1">
    <source>
        <dbReference type="ARBA" id="ARBA00008857"/>
    </source>
</evidence>
<dbReference type="Pfam" id="PF00589">
    <property type="entry name" value="Phage_integrase"/>
    <property type="match status" value="1"/>
</dbReference>
<dbReference type="RefSeq" id="WP_087251025.1">
    <property type="nucleotide sequence ID" value="NZ_JACJJG010000001.1"/>
</dbReference>
<comment type="similarity">
    <text evidence="1">Belongs to the 'phage' integrase family.</text>
</comment>
<dbReference type="Pfam" id="PF13102">
    <property type="entry name" value="Phage_int_SAM_5"/>
    <property type="match status" value="1"/>
</dbReference>
<evidence type="ECO:0000313" key="5">
    <source>
        <dbReference type="EMBL" id="MBM6672400.1"/>
    </source>
</evidence>
<dbReference type="Gene3D" id="1.10.443.10">
    <property type="entry name" value="Intergrase catalytic core"/>
    <property type="match status" value="1"/>
</dbReference>
<dbReference type="GO" id="GO:0003677">
    <property type="term" value="F:DNA binding"/>
    <property type="evidence" value="ECO:0007669"/>
    <property type="project" value="UniProtKB-KW"/>
</dbReference>
<comment type="caution">
    <text evidence="5">The sequence shown here is derived from an EMBL/GenBank/DDBJ whole genome shotgun (WGS) entry which is preliminary data.</text>
</comment>
<evidence type="ECO:0000313" key="6">
    <source>
        <dbReference type="Proteomes" id="UP000706891"/>
    </source>
</evidence>
<evidence type="ECO:0000256" key="2">
    <source>
        <dbReference type="ARBA" id="ARBA00023125"/>
    </source>
</evidence>
<evidence type="ECO:0000256" key="3">
    <source>
        <dbReference type="ARBA" id="ARBA00023172"/>
    </source>
</evidence>
<protein>
    <submittedName>
        <fullName evidence="5">Site-specific integrase</fullName>
    </submittedName>
</protein>
<dbReference type="InterPro" id="IPR011010">
    <property type="entry name" value="DNA_brk_join_enz"/>
</dbReference>
<reference evidence="5" key="2">
    <citation type="journal article" date="2021" name="Sci. Rep.">
        <title>The distribution of antibiotic resistance genes in chicken gut microbiota commensals.</title>
        <authorList>
            <person name="Juricova H."/>
            <person name="Matiasovicova J."/>
            <person name="Kubasova T."/>
            <person name="Cejkova D."/>
            <person name="Rychlik I."/>
        </authorList>
    </citation>
    <scope>NUCLEOTIDE SEQUENCE</scope>
    <source>
        <strain evidence="5">An824</strain>
    </source>
</reference>
<dbReference type="InterPro" id="IPR025269">
    <property type="entry name" value="SAM-like_dom"/>
</dbReference>
<feature type="domain" description="Tyr recombinase" evidence="4">
    <location>
        <begin position="219"/>
        <end position="391"/>
    </location>
</feature>
<dbReference type="GO" id="GO:0015074">
    <property type="term" value="P:DNA integration"/>
    <property type="evidence" value="ECO:0007669"/>
    <property type="project" value="InterPro"/>
</dbReference>
<name>A0A939B6C8_9BACT</name>
<sequence>MRLIFKVSYYIRTNYVNKEGKSPLMIRIYLNGKMLTVGSAGINVDKTKWSNETNRLKGRTSEVLNTNAQIDNISSDLRNIFLKHQFDKDLTLDKIKSIYLGKNKECTTFLDFYGKYLEDIKAQVGKGKTLATYHKYSAAGKHFENFLKLKYGRKDIMPSELTHVIIHDFDIYLRTVVSLKPNSATKTLKFFKTVVIFAQKCGVLTHDPFAQHRFHLESVDRGFLTDDEITRIMEKEFSTPRLESVRDIFIFSCFCGLAYIDVANLTQDNIVTLDGKKWIMTRRQKTHVESNILLLDIPLMIINKYKGKTKDGKLLPILSNQKMNAYLKEIADLCGIRKRLTYHLARHTFATMMLSKGVPVESVSKMLGHANIKTTQIYARITNKKIEHDMMNLSEKLDCFNDAATHLTSD</sequence>
<dbReference type="EMBL" id="JACJJG010000001">
    <property type="protein sequence ID" value="MBM6672400.1"/>
    <property type="molecule type" value="Genomic_DNA"/>
</dbReference>
<dbReference type="Proteomes" id="UP000706891">
    <property type="component" value="Unassembled WGS sequence"/>
</dbReference>
<dbReference type="InterPro" id="IPR050090">
    <property type="entry name" value="Tyrosine_recombinase_XerCD"/>
</dbReference>
<keyword evidence="3" id="KW-0233">DNA recombination</keyword>
<accession>A0A939B6C8</accession>
<dbReference type="AlphaFoldDB" id="A0A939B6C8"/>
<dbReference type="InterPro" id="IPR013762">
    <property type="entry name" value="Integrase-like_cat_sf"/>
</dbReference>
<dbReference type="InterPro" id="IPR002104">
    <property type="entry name" value="Integrase_catalytic"/>
</dbReference>
<proteinExistence type="inferred from homology"/>
<dbReference type="Pfam" id="PF17293">
    <property type="entry name" value="Arm-DNA-bind_5"/>
    <property type="match status" value="1"/>
</dbReference>